<keyword evidence="3" id="KW-1185">Reference proteome</keyword>
<name>A0ABR2GNI7_9EUKA</name>
<reference evidence="2 3" key="1">
    <citation type="submission" date="2024-04" db="EMBL/GenBank/DDBJ databases">
        <title>Tritrichomonas musculus Genome.</title>
        <authorList>
            <person name="Alves-Ferreira E."/>
            <person name="Grigg M."/>
            <person name="Lorenzi H."/>
            <person name="Galac M."/>
        </authorList>
    </citation>
    <scope>NUCLEOTIDE SEQUENCE [LARGE SCALE GENOMIC DNA]</scope>
    <source>
        <strain evidence="2 3">EAF2021</strain>
    </source>
</reference>
<organism evidence="2 3">
    <name type="scientific">Tritrichomonas musculus</name>
    <dbReference type="NCBI Taxonomy" id="1915356"/>
    <lineage>
        <taxon>Eukaryota</taxon>
        <taxon>Metamonada</taxon>
        <taxon>Parabasalia</taxon>
        <taxon>Tritrichomonadida</taxon>
        <taxon>Tritrichomonadidae</taxon>
        <taxon>Tritrichomonas</taxon>
    </lineage>
</organism>
<evidence type="ECO:0000313" key="2">
    <source>
        <dbReference type="EMBL" id="KAK8835510.1"/>
    </source>
</evidence>
<proteinExistence type="predicted"/>
<keyword evidence="1" id="KW-0175">Coiled coil</keyword>
<evidence type="ECO:0000313" key="3">
    <source>
        <dbReference type="Proteomes" id="UP001470230"/>
    </source>
</evidence>
<dbReference type="Proteomes" id="UP001470230">
    <property type="component" value="Unassembled WGS sequence"/>
</dbReference>
<feature type="coiled-coil region" evidence="1">
    <location>
        <begin position="111"/>
        <end position="145"/>
    </location>
</feature>
<accession>A0ABR2GNI7</accession>
<gene>
    <name evidence="2" type="ORF">M9Y10_044352</name>
</gene>
<sequence>MTGTIREKLINFDSSKYRESKENDGTTVFEIRDQNNPTFNFEASYSSMTLTQKIKTSIIVPSSFLVSMNQDKFLLALPLGMLLRYFLPESNNCSGVVTIFARYQDIEKEALENNKNEKRYLEQKIIEEKNELKRINKSMKEDTKKLLINHNEELIRNIKELQIITKFVRETLSKLNEKCENETITNLNDKLAFYYQICCILYDESEQKESILNFRKVYEIMKNAKPKDQNINTIEIIDEFKLKNVNYLFPLNFDKTIKYFM</sequence>
<evidence type="ECO:0000256" key="1">
    <source>
        <dbReference type="SAM" id="Coils"/>
    </source>
</evidence>
<comment type="caution">
    <text evidence="2">The sequence shown here is derived from an EMBL/GenBank/DDBJ whole genome shotgun (WGS) entry which is preliminary data.</text>
</comment>
<dbReference type="EMBL" id="JAPFFF010000085">
    <property type="protein sequence ID" value="KAK8835510.1"/>
    <property type="molecule type" value="Genomic_DNA"/>
</dbReference>
<protein>
    <submittedName>
        <fullName evidence="2">Uncharacterized protein</fullName>
    </submittedName>
</protein>